<dbReference type="Gene3D" id="2.40.30.180">
    <property type="entry name" value="Ubiquitin-activating enzyme E1, FCCH domain"/>
    <property type="match status" value="1"/>
</dbReference>
<dbReference type="PANTHER" id="PTHR10953:SF4">
    <property type="entry name" value="UBIQUITIN-ACTIVATING ENZYME E1 C-TERMINAL DOMAIN-CONTAINING PROTEIN"/>
    <property type="match status" value="1"/>
</dbReference>
<evidence type="ECO:0000256" key="10">
    <source>
        <dbReference type="RuleBase" id="RU000519"/>
    </source>
</evidence>
<comment type="similarity">
    <text evidence="3 10">Belongs to the ubiquitin-activating E1 family.</text>
</comment>
<comment type="catalytic activity">
    <reaction evidence="1">
        <text>ATP + ubiquitin + [E1 ubiquitin-activating enzyme]-L-cysteine = AMP + diphosphate + S-ubiquitinyl-[E1 ubiquitin-activating enzyme]-L-cysteine.</text>
        <dbReference type="EC" id="6.2.1.45"/>
    </reaction>
</comment>
<dbReference type="GO" id="GO:0019948">
    <property type="term" value="F:SUMO activating enzyme activity"/>
    <property type="evidence" value="ECO:0007669"/>
    <property type="project" value="TreeGrafter"/>
</dbReference>
<dbReference type="InterPro" id="IPR033127">
    <property type="entry name" value="UBQ-activ_enz_E1_Cys_AS"/>
</dbReference>
<dbReference type="InterPro" id="IPR042063">
    <property type="entry name" value="Ubi_acti_E1_SCCH"/>
</dbReference>
<dbReference type="FunFam" id="2.40.30.180:FF:000001">
    <property type="entry name" value="ubiquitin-like modifier-activating enzyme 1"/>
    <property type="match status" value="1"/>
</dbReference>
<dbReference type="CDD" id="cd01490">
    <property type="entry name" value="Ube1_repeat2"/>
    <property type="match status" value="1"/>
</dbReference>
<dbReference type="Pfam" id="PF16190">
    <property type="entry name" value="E1_FCCH"/>
    <property type="match status" value="1"/>
</dbReference>
<comment type="pathway">
    <text evidence="2">Protein modification; protein ubiquitination.</text>
</comment>
<dbReference type="GO" id="GO:0004839">
    <property type="term" value="F:ubiquitin activating enzyme activity"/>
    <property type="evidence" value="ECO:0007669"/>
    <property type="project" value="UniProtKB-EC"/>
</dbReference>
<evidence type="ECO:0000256" key="5">
    <source>
        <dbReference type="ARBA" id="ARBA00022598"/>
    </source>
</evidence>
<dbReference type="AlphaFoldDB" id="A0A7J6S2D5"/>
<dbReference type="Gene3D" id="3.40.50.12550">
    <property type="entry name" value="Ubiquitin-activating enzyme E1, inactive adenylation domain, subdomain 2"/>
    <property type="match status" value="1"/>
</dbReference>
<dbReference type="InterPro" id="IPR018965">
    <property type="entry name" value="Ub-activating_enz_E1_C"/>
</dbReference>
<dbReference type="Proteomes" id="UP000553632">
    <property type="component" value="Unassembled WGS sequence"/>
</dbReference>
<dbReference type="GO" id="GO:0016925">
    <property type="term" value="P:protein sumoylation"/>
    <property type="evidence" value="ECO:0007669"/>
    <property type="project" value="TreeGrafter"/>
</dbReference>
<evidence type="ECO:0000256" key="8">
    <source>
        <dbReference type="ARBA" id="ARBA00022840"/>
    </source>
</evidence>
<feature type="active site" description="Glycyl thioester intermediate" evidence="9">
    <location>
        <position position="597"/>
    </location>
</feature>
<comment type="caution">
    <text evidence="12">The sequence shown here is derived from an EMBL/GenBank/DDBJ whole genome shotgun (WGS) entry which is preliminary data.</text>
</comment>
<dbReference type="InterPro" id="IPR032420">
    <property type="entry name" value="E1_4HB"/>
</dbReference>
<keyword evidence="5 10" id="KW-0436">Ligase</keyword>
<dbReference type="SMART" id="SM00985">
    <property type="entry name" value="UBA_e1_C"/>
    <property type="match status" value="1"/>
</dbReference>
<dbReference type="PROSITE" id="PS00865">
    <property type="entry name" value="UBIQUITIN_ACTIVAT_2"/>
    <property type="match status" value="1"/>
</dbReference>
<dbReference type="PRINTS" id="PR01849">
    <property type="entry name" value="UBIQUITINACT"/>
</dbReference>
<keyword evidence="13" id="KW-1185">Reference proteome</keyword>
<accession>A0A7J6S2D5</accession>
<dbReference type="UniPathway" id="UPA00143"/>
<dbReference type="FunFam" id="3.40.50.720:FF:000015">
    <property type="entry name" value="Ubiquitin-activating enzyme E1 1"/>
    <property type="match status" value="1"/>
</dbReference>
<name>A0A7J6S2D5_PEROL</name>
<protein>
    <recommendedName>
        <fullName evidence="4">E1 ubiquitin-activating enzyme</fullName>
        <ecNumber evidence="4">6.2.1.45</ecNumber>
    </recommendedName>
</protein>
<evidence type="ECO:0000256" key="6">
    <source>
        <dbReference type="ARBA" id="ARBA00022741"/>
    </source>
</evidence>
<dbReference type="OMA" id="GANLHAF"/>
<dbReference type="InterPro" id="IPR018075">
    <property type="entry name" value="UBQ-activ_enz_E1"/>
</dbReference>
<keyword evidence="7 10" id="KW-0833">Ubl conjugation pathway</keyword>
<reference evidence="12 13" key="1">
    <citation type="submission" date="2020-04" db="EMBL/GenBank/DDBJ databases">
        <title>Perkinsus olseni comparative genomics.</title>
        <authorList>
            <person name="Bogema D.R."/>
        </authorList>
    </citation>
    <scope>NUCLEOTIDE SEQUENCE [LARGE SCALE GENOMIC DNA]</scope>
    <source>
        <strain evidence="12 13">ATCC PRA-207</strain>
    </source>
</reference>
<dbReference type="Pfam" id="PF16191">
    <property type="entry name" value="E1_4HB"/>
    <property type="match status" value="1"/>
</dbReference>
<dbReference type="InterPro" id="IPR019572">
    <property type="entry name" value="UBA_E1_SCCH"/>
</dbReference>
<sequence>MSSTQPEIDQDLYSRQIGAFGLETMGKLVKMRVLISGMRGTGVETAKNLILAGPNTVVIHDDSLVEARDMGSNFYVTDKDVGVTTRAEASYRKLQELNSYVNVRTMSGPLGEAALSDFDVVVLCDVHDRDERVRINKYCRQHNIGFIATDVYGLAGRIFVDYGDKFVVRDKDGEECRTAIVSGITQDDHAEVITYGEQRHGFHNGDYVTFSEVEGMSELNGCEPVQIKVTGPYSFSIDKDTRGYHAYTREGIATQVKMPETMQFISLEDSEKNPVPPNEGMLPVPDLGKFGRSEQLHLALMGLERAKPTGSARSDAVYEAVLNATKAINEERKAHNDQLSLDEVDADVVRHVAYFYQSCISPMAAFAGGVVAQEVVKYTGKFTPLHQSLYWDMFELVDDDTLNSKDTANFADSTRYEDYVTIMGKKNFDKVSNSNIFLVGAGALGCEFLKAFSSMGVGCGPNGKVTVTDNDRIEISNLNRQFLFRKQHVGKQKSITAATAAKEMNPALNVEAIEVRVGPETEDVLDDKFWESQSCMVNALDNIAARLYVDSRCVWYEKPLMESGTLGTKANVQVVLPNVTQSYGDSQDPPEDSIPLCTLKHFPYAIEHTIEWARDQFQGLFTETPQEVLTYLKNPSEYIDKILAEGATSVQKDKLESVKKFLNKDLTMQHCVNLAVDEFTDKYDHAIAQLLYNFPLDHKNSDGNLFWSGPKRPPQVIHYDANDELHLAFVYACANLYATVLGIPVAKDKEEVRELSKKCNVDPFVPRNMKIKVSDDDTSTEEGPCMDDEEAVQTLANQMRTIDPELRENLQKRITPAEFEKDDDTNFHIDFIAASANLRARNYKINEADRNKVKMIAGKIIPAIATTTAMVTGMVSCELLKVLMDEGKKYDIERYKNSFVNLALPTWILSEPLPPVKTVSKEYDPIAMGPVRAKPEGFTPWMKLVINHGPEGTLRELVDWLAKEQNVEVMILSSGNACLYNAFLPAHKKRLEQRMPELYEQITKQKIPVSRNYLVLEVSACDLDDQVDTTLPTIKYIFR</sequence>
<keyword evidence="8 10" id="KW-0067">ATP-binding</keyword>
<dbReference type="GO" id="GO:0005737">
    <property type="term" value="C:cytoplasm"/>
    <property type="evidence" value="ECO:0007669"/>
    <property type="project" value="TreeGrafter"/>
</dbReference>
<dbReference type="PANTHER" id="PTHR10953">
    <property type="entry name" value="UBIQUITIN-ACTIVATING ENZYME E1"/>
    <property type="match status" value="1"/>
</dbReference>
<evidence type="ECO:0000256" key="2">
    <source>
        <dbReference type="ARBA" id="ARBA00004906"/>
    </source>
</evidence>
<dbReference type="FunFam" id="3.50.50.80:FF:000005">
    <property type="entry name" value="Ubiquitin-activating enzyme E1"/>
    <property type="match status" value="1"/>
</dbReference>
<keyword evidence="6 10" id="KW-0547">Nucleotide-binding</keyword>
<dbReference type="Gene3D" id="3.50.50.80">
    <property type="entry name" value="Ubiquitin-activating enzyme E1, inactive adenylation domain, subdomain 1"/>
    <property type="match status" value="1"/>
</dbReference>
<dbReference type="InterPro" id="IPR042449">
    <property type="entry name" value="Ub-E1_IAD_1"/>
</dbReference>
<proteinExistence type="inferred from homology"/>
<dbReference type="Gene3D" id="1.10.10.2660">
    <property type="entry name" value="Ubiquitin-activating enzyme E1, SCCH domain"/>
    <property type="match status" value="1"/>
</dbReference>
<evidence type="ECO:0000256" key="7">
    <source>
        <dbReference type="ARBA" id="ARBA00022786"/>
    </source>
</evidence>
<dbReference type="EMBL" id="JABANO010021274">
    <property type="protein sequence ID" value="KAF4727087.1"/>
    <property type="molecule type" value="Genomic_DNA"/>
</dbReference>
<dbReference type="Gene3D" id="3.40.50.720">
    <property type="entry name" value="NAD(P)-binding Rossmann-like Domain"/>
    <property type="match status" value="1"/>
</dbReference>
<dbReference type="InterPro" id="IPR035985">
    <property type="entry name" value="Ubiquitin-activating_enz"/>
</dbReference>
<dbReference type="InterPro" id="IPR042302">
    <property type="entry name" value="E1_FCCH_sf"/>
</dbReference>
<dbReference type="InterPro" id="IPR032418">
    <property type="entry name" value="E1_FCCH"/>
</dbReference>
<evidence type="ECO:0000313" key="12">
    <source>
        <dbReference type="EMBL" id="KAF4727087.1"/>
    </source>
</evidence>
<dbReference type="InterPro" id="IPR000011">
    <property type="entry name" value="UBQ/SUMO-activ_enz_E1-like"/>
</dbReference>
<dbReference type="NCBIfam" id="TIGR01408">
    <property type="entry name" value="Ube1"/>
    <property type="match status" value="1"/>
</dbReference>
<dbReference type="FunFam" id="1.10.10.2660:FF:000005">
    <property type="entry name" value="Ubiquitin-activating enzyme E1, putative"/>
    <property type="match status" value="1"/>
</dbReference>
<dbReference type="InterPro" id="IPR000594">
    <property type="entry name" value="ThiF_NAD_FAD-bd"/>
</dbReference>
<dbReference type="InterPro" id="IPR045886">
    <property type="entry name" value="ThiF/MoeB/HesA"/>
</dbReference>
<feature type="domain" description="Ubiquitin-activating enzyme E1 C-terminal" evidence="11">
    <location>
        <begin position="895"/>
        <end position="1034"/>
    </location>
</feature>
<dbReference type="Gene3D" id="3.10.290.60">
    <property type="entry name" value="Ubiquitin-activating enzyme E1, UFD domain"/>
    <property type="match status" value="1"/>
</dbReference>
<dbReference type="InterPro" id="IPR038252">
    <property type="entry name" value="UBA_E1_C_sf"/>
</dbReference>
<evidence type="ECO:0000259" key="11">
    <source>
        <dbReference type="SMART" id="SM00985"/>
    </source>
</evidence>
<evidence type="ECO:0000256" key="4">
    <source>
        <dbReference type="ARBA" id="ARBA00012990"/>
    </source>
</evidence>
<gene>
    <name evidence="12" type="ORF">FOZ63_005825</name>
</gene>
<dbReference type="GO" id="GO:0005524">
    <property type="term" value="F:ATP binding"/>
    <property type="evidence" value="ECO:0007669"/>
    <property type="project" value="UniProtKB-KW"/>
</dbReference>
<organism evidence="12 13">
    <name type="scientific">Perkinsus olseni</name>
    <name type="common">Perkinsus atlanticus</name>
    <dbReference type="NCBI Taxonomy" id="32597"/>
    <lineage>
        <taxon>Eukaryota</taxon>
        <taxon>Sar</taxon>
        <taxon>Alveolata</taxon>
        <taxon>Perkinsozoa</taxon>
        <taxon>Perkinsea</taxon>
        <taxon>Perkinsida</taxon>
        <taxon>Perkinsidae</taxon>
        <taxon>Perkinsus</taxon>
    </lineage>
</organism>
<dbReference type="Pfam" id="PF00899">
    <property type="entry name" value="ThiF"/>
    <property type="match status" value="1"/>
</dbReference>
<evidence type="ECO:0000256" key="1">
    <source>
        <dbReference type="ARBA" id="ARBA00000488"/>
    </source>
</evidence>
<evidence type="ECO:0000256" key="9">
    <source>
        <dbReference type="PROSITE-ProRule" id="PRU10132"/>
    </source>
</evidence>
<dbReference type="EC" id="6.2.1.45" evidence="4"/>
<dbReference type="Pfam" id="PF10585">
    <property type="entry name" value="UBA_E1_SCCH"/>
    <property type="match status" value="1"/>
</dbReference>
<dbReference type="SUPFAM" id="SSF69572">
    <property type="entry name" value="Activating enzymes of the ubiquitin-like proteins"/>
    <property type="match status" value="2"/>
</dbReference>
<evidence type="ECO:0000313" key="13">
    <source>
        <dbReference type="Proteomes" id="UP000553632"/>
    </source>
</evidence>
<evidence type="ECO:0000256" key="3">
    <source>
        <dbReference type="ARBA" id="ARBA00005673"/>
    </source>
</evidence>
<dbReference type="Pfam" id="PF09358">
    <property type="entry name" value="E1_UFD"/>
    <property type="match status" value="1"/>
</dbReference>
<dbReference type="GO" id="GO:0031510">
    <property type="term" value="C:SUMO activating enzyme complex"/>
    <property type="evidence" value="ECO:0007669"/>
    <property type="project" value="TreeGrafter"/>
</dbReference>